<sequence>MVSGDQPVCGSRDSGSSSRSVGQRSADTQSLSNDLQIRSHFPLFLRTCASIIESGLMRTGSAITGPIGKEAC</sequence>
<protein>
    <submittedName>
        <fullName evidence="2">Uncharacterized protein</fullName>
    </submittedName>
</protein>
<evidence type="ECO:0000313" key="3">
    <source>
        <dbReference type="Proteomes" id="UP001151760"/>
    </source>
</evidence>
<name>A0ABQ4XSV0_9ASTR</name>
<organism evidence="2 3">
    <name type="scientific">Tanacetum coccineum</name>
    <dbReference type="NCBI Taxonomy" id="301880"/>
    <lineage>
        <taxon>Eukaryota</taxon>
        <taxon>Viridiplantae</taxon>
        <taxon>Streptophyta</taxon>
        <taxon>Embryophyta</taxon>
        <taxon>Tracheophyta</taxon>
        <taxon>Spermatophyta</taxon>
        <taxon>Magnoliopsida</taxon>
        <taxon>eudicotyledons</taxon>
        <taxon>Gunneridae</taxon>
        <taxon>Pentapetalae</taxon>
        <taxon>asterids</taxon>
        <taxon>campanulids</taxon>
        <taxon>Asterales</taxon>
        <taxon>Asteraceae</taxon>
        <taxon>Asteroideae</taxon>
        <taxon>Anthemideae</taxon>
        <taxon>Anthemidinae</taxon>
        <taxon>Tanacetum</taxon>
    </lineage>
</organism>
<feature type="compositionally biased region" description="Low complexity" evidence="1">
    <location>
        <begin position="10"/>
        <end position="25"/>
    </location>
</feature>
<evidence type="ECO:0000313" key="2">
    <source>
        <dbReference type="EMBL" id="GJS67973.1"/>
    </source>
</evidence>
<reference evidence="2" key="2">
    <citation type="submission" date="2022-01" db="EMBL/GenBank/DDBJ databases">
        <authorList>
            <person name="Yamashiro T."/>
            <person name="Shiraishi A."/>
            <person name="Satake H."/>
            <person name="Nakayama K."/>
        </authorList>
    </citation>
    <scope>NUCLEOTIDE SEQUENCE</scope>
</reference>
<dbReference type="Proteomes" id="UP001151760">
    <property type="component" value="Unassembled WGS sequence"/>
</dbReference>
<comment type="caution">
    <text evidence="2">The sequence shown here is derived from an EMBL/GenBank/DDBJ whole genome shotgun (WGS) entry which is preliminary data.</text>
</comment>
<reference evidence="2" key="1">
    <citation type="journal article" date="2022" name="Int. J. Mol. Sci.">
        <title>Draft Genome of Tanacetum Coccineum: Genomic Comparison of Closely Related Tanacetum-Family Plants.</title>
        <authorList>
            <person name="Yamashiro T."/>
            <person name="Shiraishi A."/>
            <person name="Nakayama K."/>
            <person name="Satake H."/>
        </authorList>
    </citation>
    <scope>NUCLEOTIDE SEQUENCE</scope>
</reference>
<evidence type="ECO:0000256" key="1">
    <source>
        <dbReference type="SAM" id="MobiDB-lite"/>
    </source>
</evidence>
<accession>A0ABQ4XSV0</accession>
<keyword evidence="3" id="KW-1185">Reference proteome</keyword>
<feature type="region of interest" description="Disordered" evidence="1">
    <location>
        <begin position="1"/>
        <end position="32"/>
    </location>
</feature>
<dbReference type="EMBL" id="BQNB010009757">
    <property type="protein sequence ID" value="GJS67973.1"/>
    <property type="molecule type" value="Genomic_DNA"/>
</dbReference>
<gene>
    <name evidence="2" type="ORF">Tco_0682538</name>
</gene>
<proteinExistence type="predicted"/>